<dbReference type="OrthoDB" id="4188586at2759"/>
<keyword evidence="1" id="KW-0732">Signal</keyword>
<keyword evidence="3" id="KW-1185">Reference proteome</keyword>
<protein>
    <submittedName>
        <fullName evidence="2">Uncharacterized protein</fullName>
    </submittedName>
</protein>
<dbReference type="AlphaFoldDB" id="C1GNF6"/>
<feature type="signal peptide" evidence="1">
    <location>
        <begin position="1"/>
        <end position="17"/>
    </location>
</feature>
<evidence type="ECO:0000313" key="3">
    <source>
        <dbReference type="Proteomes" id="UP000002059"/>
    </source>
</evidence>
<organism evidence="2 3">
    <name type="scientific">Paracoccidioides lutzii (strain ATCC MYA-826 / Pb01)</name>
    <name type="common">Paracoccidioides brasiliensis</name>
    <dbReference type="NCBI Taxonomy" id="502779"/>
    <lineage>
        <taxon>Eukaryota</taxon>
        <taxon>Fungi</taxon>
        <taxon>Dikarya</taxon>
        <taxon>Ascomycota</taxon>
        <taxon>Pezizomycotina</taxon>
        <taxon>Eurotiomycetes</taxon>
        <taxon>Eurotiomycetidae</taxon>
        <taxon>Onygenales</taxon>
        <taxon>Ajellomycetaceae</taxon>
        <taxon>Paracoccidioides</taxon>
    </lineage>
</organism>
<evidence type="ECO:0000256" key="1">
    <source>
        <dbReference type="SAM" id="SignalP"/>
    </source>
</evidence>
<dbReference type="RefSeq" id="XP_015700221.1">
    <property type="nucleotide sequence ID" value="XM_015843886.1"/>
</dbReference>
<feature type="chain" id="PRO_5002909945" evidence="1">
    <location>
        <begin position="18"/>
        <end position="84"/>
    </location>
</feature>
<dbReference type="EMBL" id="KN293992">
    <property type="protein sequence ID" value="EEH35728.2"/>
    <property type="molecule type" value="Genomic_DNA"/>
</dbReference>
<reference evidence="2 3" key="1">
    <citation type="journal article" date="2011" name="PLoS Genet.">
        <title>Comparative genomic analysis of human fungal pathogens causing paracoccidioidomycosis.</title>
        <authorList>
            <person name="Desjardins C.A."/>
            <person name="Champion M.D."/>
            <person name="Holder J.W."/>
            <person name="Muszewska A."/>
            <person name="Goldberg J."/>
            <person name="Bailao A.M."/>
            <person name="Brigido M.M."/>
            <person name="Ferreira M.E."/>
            <person name="Garcia A.M."/>
            <person name="Grynberg M."/>
            <person name="Gujja S."/>
            <person name="Heiman D.I."/>
            <person name="Henn M.R."/>
            <person name="Kodira C.D."/>
            <person name="Leon-Narvaez H."/>
            <person name="Longo L.V."/>
            <person name="Ma L.J."/>
            <person name="Malavazi I."/>
            <person name="Matsuo A.L."/>
            <person name="Morais F.V."/>
            <person name="Pereira M."/>
            <person name="Rodriguez-Brito S."/>
            <person name="Sakthikumar S."/>
            <person name="Salem-Izacc S.M."/>
            <person name="Sykes S.M."/>
            <person name="Teixeira M.M."/>
            <person name="Vallejo M.C."/>
            <person name="Walter M.E."/>
            <person name="Yandava C."/>
            <person name="Young S."/>
            <person name="Zeng Q."/>
            <person name="Zucker J."/>
            <person name="Felipe M.S."/>
            <person name="Goldman G.H."/>
            <person name="Haas B.J."/>
            <person name="McEwen J.G."/>
            <person name="Nino-Vega G."/>
            <person name="Puccia R."/>
            <person name="San-Blas G."/>
            <person name="Soares C.M."/>
            <person name="Birren B.W."/>
            <person name="Cuomo C.A."/>
        </authorList>
    </citation>
    <scope>NUCLEOTIDE SEQUENCE [LARGE SCALE GENOMIC DNA]</scope>
    <source>
        <strain evidence="3">ATCC MYA-826 / Pb01</strain>
    </source>
</reference>
<name>C1GNF6_PARBA</name>
<accession>C1GNF6</accession>
<proteinExistence type="predicted"/>
<dbReference type="HOGENOM" id="CLU_2528073_0_0_1"/>
<dbReference type="GeneID" id="9100998"/>
<gene>
    <name evidence="2" type="ORF">PAAG_00051</name>
</gene>
<sequence length="84" mass="9351">MKLVLVLVLSVIAGAMGATIGDKPPEELVWAICGLPEGCNDDVDCTFLMECKDIAYRHDRRLIHCGVDIFQPHTCWAWTEGQPH</sequence>
<evidence type="ECO:0000313" key="2">
    <source>
        <dbReference type="EMBL" id="EEH35728.2"/>
    </source>
</evidence>
<dbReference type="VEuPathDB" id="FungiDB:PAAG_00051"/>
<dbReference type="Proteomes" id="UP000002059">
    <property type="component" value="Partially assembled WGS sequence"/>
</dbReference>
<dbReference type="KEGG" id="pbl:PAAG_00051"/>